<dbReference type="AlphaFoldDB" id="A0A5C3LLZ4"/>
<dbReference type="Proteomes" id="UP000308652">
    <property type="component" value="Unassembled WGS sequence"/>
</dbReference>
<evidence type="ECO:0000313" key="1">
    <source>
        <dbReference type="EMBL" id="TFK34164.1"/>
    </source>
</evidence>
<proteinExistence type="predicted"/>
<organism evidence="1 2">
    <name type="scientific">Crucibulum laeve</name>
    <dbReference type="NCBI Taxonomy" id="68775"/>
    <lineage>
        <taxon>Eukaryota</taxon>
        <taxon>Fungi</taxon>
        <taxon>Dikarya</taxon>
        <taxon>Basidiomycota</taxon>
        <taxon>Agaricomycotina</taxon>
        <taxon>Agaricomycetes</taxon>
        <taxon>Agaricomycetidae</taxon>
        <taxon>Agaricales</taxon>
        <taxon>Agaricineae</taxon>
        <taxon>Nidulariaceae</taxon>
        <taxon>Crucibulum</taxon>
    </lineage>
</organism>
<dbReference type="EMBL" id="ML213635">
    <property type="protein sequence ID" value="TFK34164.1"/>
    <property type="molecule type" value="Genomic_DNA"/>
</dbReference>
<sequence>MGCLSRIGLTERETTLLVDVQCAAFPRVKEACPCCSSLVVLVLDIGHVPDMITITVLNSPAHATILYLRSHLSQHSPPPRFPFSHYHGTLFTFDSPTHLYSLCYVSSNSSFHVPNPLRSTQAYSLSYLLPFIHSSMPHRLHVHITIPHVYDSYPHSFLPFRFHASHAPSLSSFNMSPHVTSSTLYQYQPHL</sequence>
<reference evidence="1 2" key="1">
    <citation type="journal article" date="2019" name="Nat. Ecol. Evol.">
        <title>Megaphylogeny resolves global patterns of mushroom evolution.</title>
        <authorList>
            <person name="Varga T."/>
            <person name="Krizsan K."/>
            <person name="Foldi C."/>
            <person name="Dima B."/>
            <person name="Sanchez-Garcia M."/>
            <person name="Sanchez-Ramirez S."/>
            <person name="Szollosi G.J."/>
            <person name="Szarkandi J.G."/>
            <person name="Papp V."/>
            <person name="Albert L."/>
            <person name="Andreopoulos W."/>
            <person name="Angelini C."/>
            <person name="Antonin V."/>
            <person name="Barry K.W."/>
            <person name="Bougher N.L."/>
            <person name="Buchanan P."/>
            <person name="Buyck B."/>
            <person name="Bense V."/>
            <person name="Catcheside P."/>
            <person name="Chovatia M."/>
            <person name="Cooper J."/>
            <person name="Damon W."/>
            <person name="Desjardin D."/>
            <person name="Finy P."/>
            <person name="Geml J."/>
            <person name="Haridas S."/>
            <person name="Hughes K."/>
            <person name="Justo A."/>
            <person name="Karasinski D."/>
            <person name="Kautmanova I."/>
            <person name="Kiss B."/>
            <person name="Kocsube S."/>
            <person name="Kotiranta H."/>
            <person name="LaButti K.M."/>
            <person name="Lechner B.E."/>
            <person name="Liimatainen K."/>
            <person name="Lipzen A."/>
            <person name="Lukacs Z."/>
            <person name="Mihaltcheva S."/>
            <person name="Morgado L.N."/>
            <person name="Niskanen T."/>
            <person name="Noordeloos M.E."/>
            <person name="Ohm R.A."/>
            <person name="Ortiz-Santana B."/>
            <person name="Ovrebo C."/>
            <person name="Racz N."/>
            <person name="Riley R."/>
            <person name="Savchenko A."/>
            <person name="Shiryaev A."/>
            <person name="Soop K."/>
            <person name="Spirin V."/>
            <person name="Szebenyi C."/>
            <person name="Tomsovsky M."/>
            <person name="Tulloss R.E."/>
            <person name="Uehling J."/>
            <person name="Grigoriev I.V."/>
            <person name="Vagvolgyi C."/>
            <person name="Papp T."/>
            <person name="Martin F.M."/>
            <person name="Miettinen O."/>
            <person name="Hibbett D.S."/>
            <person name="Nagy L.G."/>
        </authorList>
    </citation>
    <scope>NUCLEOTIDE SEQUENCE [LARGE SCALE GENOMIC DNA]</scope>
    <source>
        <strain evidence="1 2">CBS 166.37</strain>
    </source>
</reference>
<protein>
    <submittedName>
        <fullName evidence="1">Uncharacterized protein</fullName>
    </submittedName>
</protein>
<evidence type="ECO:0000313" key="2">
    <source>
        <dbReference type="Proteomes" id="UP000308652"/>
    </source>
</evidence>
<accession>A0A5C3LLZ4</accession>
<name>A0A5C3LLZ4_9AGAR</name>
<gene>
    <name evidence="1" type="ORF">BDQ12DRAFT_375642</name>
</gene>
<keyword evidence="2" id="KW-1185">Reference proteome</keyword>